<dbReference type="AlphaFoldDB" id="A0A7N6AI44"/>
<evidence type="ECO:0000256" key="2">
    <source>
        <dbReference type="ARBA" id="ARBA00004275"/>
    </source>
</evidence>
<dbReference type="FunFam" id="3.40.50.720:FF:000301">
    <property type="entry name" value="Hydroxysteroid dehydrogenase like 2"/>
    <property type="match status" value="1"/>
</dbReference>
<keyword evidence="4" id="KW-0521">NADP</keyword>
<evidence type="ECO:0000256" key="5">
    <source>
        <dbReference type="ARBA" id="ARBA00023002"/>
    </source>
</evidence>
<gene>
    <name evidence="11" type="primary">HSDL2</name>
</gene>
<keyword evidence="7" id="KW-0576">Peroxisome</keyword>
<dbReference type="InterPro" id="IPR003033">
    <property type="entry name" value="SCP2_sterol-bd_dom"/>
</dbReference>
<evidence type="ECO:0000256" key="8">
    <source>
        <dbReference type="ARBA" id="ARBA00040243"/>
    </source>
</evidence>
<organism evidence="11 12">
    <name type="scientific">Anabas testudineus</name>
    <name type="common">Climbing perch</name>
    <name type="synonym">Anthias testudineus</name>
    <dbReference type="NCBI Taxonomy" id="64144"/>
    <lineage>
        <taxon>Eukaryota</taxon>
        <taxon>Metazoa</taxon>
        <taxon>Chordata</taxon>
        <taxon>Craniata</taxon>
        <taxon>Vertebrata</taxon>
        <taxon>Euteleostomi</taxon>
        <taxon>Actinopterygii</taxon>
        <taxon>Neopterygii</taxon>
        <taxon>Teleostei</taxon>
        <taxon>Neoteleostei</taxon>
        <taxon>Acanthomorphata</taxon>
        <taxon>Anabantaria</taxon>
        <taxon>Anabantiformes</taxon>
        <taxon>Anabantoidei</taxon>
        <taxon>Anabantidae</taxon>
        <taxon>Anabas</taxon>
    </lineage>
</organism>
<dbReference type="InterPro" id="IPR051935">
    <property type="entry name" value="HSDL2"/>
</dbReference>
<keyword evidence="6" id="KW-0496">Mitochondrion</keyword>
<sequence>YLQNKTGCTLFITGASRGIGKAIALKAARDGANIVIAAKTAEPHPKLPGTIYTAAQEVEAAGGRALACVVDIRDEKQVGEAVQKAVDKFGGIDILVNNASAITLTGTLETPMKKVDLMLGINMRGTYLTSKMVIPHLLKSRSPHILNLSPPLNLNPIWFKNHTAYTMAKYGMSMCVLGMAEEFRGQIAVNALWPKTAIQTAAMDMLGGEGIAKQCRTADIIADAAYIILSQPKHYTGHFLVDEDVLKEHGARDFDQYAVKPGHPLLPDFFLDEAPETLVKLMEQHGATPAFKPSSSSSPSSAKSSSSGPIESTFDLIRGNINEDVVNSTQAIYQFDLTGEHGGVWFLDLKSGSGSTGKGQPPVKADVVMTMDSADFSKMFSGQLKPTMAFMSGKLQIKGDMMLAIKLEKLMSRMNKAKL</sequence>
<dbReference type="InterPro" id="IPR036291">
    <property type="entry name" value="NAD(P)-bd_dom_sf"/>
</dbReference>
<dbReference type="PANTHER" id="PTHR42808">
    <property type="entry name" value="HYDROXYSTEROID DEHYDROGENASE-LIKE PROTEIN 2"/>
    <property type="match status" value="1"/>
</dbReference>
<protein>
    <recommendedName>
        <fullName evidence="8">Hydroxysteroid dehydrogenase-like protein 2</fullName>
    </recommendedName>
</protein>
<evidence type="ECO:0000313" key="11">
    <source>
        <dbReference type="Ensembl" id="ENSATEP00000046714.1"/>
    </source>
</evidence>
<dbReference type="PRINTS" id="PR00081">
    <property type="entry name" value="GDHRDH"/>
</dbReference>
<evidence type="ECO:0000256" key="9">
    <source>
        <dbReference type="SAM" id="MobiDB-lite"/>
    </source>
</evidence>
<evidence type="ECO:0000256" key="6">
    <source>
        <dbReference type="ARBA" id="ARBA00023128"/>
    </source>
</evidence>
<dbReference type="NCBIfam" id="NF006133">
    <property type="entry name" value="PRK08278.1"/>
    <property type="match status" value="1"/>
</dbReference>
<dbReference type="Pfam" id="PF00106">
    <property type="entry name" value="adh_short"/>
    <property type="match status" value="1"/>
</dbReference>
<dbReference type="Gene3D" id="3.30.1050.10">
    <property type="entry name" value="SCP2 sterol-binding domain"/>
    <property type="match status" value="1"/>
</dbReference>
<comment type="subcellular location">
    <subcellularLocation>
        <location evidence="1">Mitochondrion</location>
    </subcellularLocation>
    <subcellularLocation>
        <location evidence="2">Peroxisome</location>
    </subcellularLocation>
</comment>
<reference evidence="11" key="1">
    <citation type="submission" date="2021-04" db="EMBL/GenBank/DDBJ databases">
        <authorList>
            <consortium name="Wellcome Sanger Institute Data Sharing"/>
        </authorList>
    </citation>
    <scope>NUCLEOTIDE SEQUENCE [LARGE SCALE GENOMIC DNA]</scope>
</reference>
<dbReference type="Proteomes" id="UP000265040">
    <property type="component" value="Chromosome 12"/>
</dbReference>
<dbReference type="GO" id="GO:0005739">
    <property type="term" value="C:mitochondrion"/>
    <property type="evidence" value="ECO:0007669"/>
    <property type="project" value="UniProtKB-SubCell"/>
</dbReference>
<evidence type="ECO:0000313" key="12">
    <source>
        <dbReference type="Proteomes" id="UP000265040"/>
    </source>
</evidence>
<feature type="compositionally biased region" description="Low complexity" evidence="9">
    <location>
        <begin position="292"/>
        <end position="307"/>
    </location>
</feature>
<feature type="region of interest" description="Disordered" evidence="9">
    <location>
        <begin position="288"/>
        <end position="309"/>
    </location>
</feature>
<dbReference type="InterPro" id="IPR002347">
    <property type="entry name" value="SDR_fam"/>
</dbReference>
<dbReference type="Ensembl" id="ENSATET00000063096.2">
    <property type="protein sequence ID" value="ENSATEP00000046714.1"/>
    <property type="gene ID" value="ENSATEG00000023185.3"/>
</dbReference>
<keyword evidence="12" id="KW-1185">Reference proteome</keyword>
<dbReference type="PANTHER" id="PTHR42808:SF3">
    <property type="entry name" value="HYDROXYSTEROID DEHYDROGENASE-LIKE PROTEIN 2"/>
    <property type="match status" value="1"/>
</dbReference>
<proteinExistence type="inferred from homology"/>
<reference evidence="11" key="3">
    <citation type="submission" date="2025-09" db="UniProtKB">
        <authorList>
            <consortium name="Ensembl"/>
        </authorList>
    </citation>
    <scope>IDENTIFICATION</scope>
</reference>
<evidence type="ECO:0000256" key="4">
    <source>
        <dbReference type="ARBA" id="ARBA00022857"/>
    </source>
</evidence>
<dbReference type="GO" id="GO:0016491">
    <property type="term" value="F:oxidoreductase activity"/>
    <property type="evidence" value="ECO:0007669"/>
    <property type="project" value="UniProtKB-KW"/>
</dbReference>
<reference evidence="11" key="2">
    <citation type="submission" date="2025-08" db="UniProtKB">
        <authorList>
            <consortium name="Ensembl"/>
        </authorList>
    </citation>
    <scope>IDENTIFICATION</scope>
</reference>
<dbReference type="CDD" id="cd09762">
    <property type="entry name" value="HSDL2_SDR_c"/>
    <property type="match status" value="1"/>
</dbReference>
<dbReference type="SUPFAM" id="SSF55718">
    <property type="entry name" value="SCP-like"/>
    <property type="match status" value="1"/>
</dbReference>
<dbReference type="Gene3D" id="3.40.50.720">
    <property type="entry name" value="NAD(P)-binding Rossmann-like Domain"/>
    <property type="match status" value="1"/>
</dbReference>
<comment type="similarity">
    <text evidence="3">Belongs to the short-chain dehydrogenases/reductases (SDR) family.</text>
</comment>
<feature type="domain" description="SCP2" evidence="10">
    <location>
        <begin position="322"/>
        <end position="411"/>
    </location>
</feature>
<evidence type="ECO:0000256" key="3">
    <source>
        <dbReference type="ARBA" id="ARBA00006484"/>
    </source>
</evidence>
<accession>A0A7N6AI44</accession>
<dbReference type="GeneTree" id="ENSGT00940000156729"/>
<name>A0A7N6AI44_ANATE</name>
<keyword evidence="5" id="KW-0560">Oxidoreductase</keyword>
<dbReference type="Pfam" id="PF02036">
    <property type="entry name" value="SCP2"/>
    <property type="match status" value="1"/>
</dbReference>
<dbReference type="InterPro" id="IPR036527">
    <property type="entry name" value="SCP2_sterol-bd_dom_sf"/>
</dbReference>
<evidence type="ECO:0000256" key="7">
    <source>
        <dbReference type="ARBA" id="ARBA00023140"/>
    </source>
</evidence>
<evidence type="ECO:0000256" key="1">
    <source>
        <dbReference type="ARBA" id="ARBA00004173"/>
    </source>
</evidence>
<dbReference type="SUPFAM" id="SSF51735">
    <property type="entry name" value="NAD(P)-binding Rossmann-fold domains"/>
    <property type="match status" value="1"/>
</dbReference>
<dbReference type="GO" id="GO:0005777">
    <property type="term" value="C:peroxisome"/>
    <property type="evidence" value="ECO:0007669"/>
    <property type="project" value="UniProtKB-SubCell"/>
</dbReference>
<evidence type="ECO:0000259" key="10">
    <source>
        <dbReference type="Pfam" id="PF02036"/>
    </source>
</evidence>